<evidence type="ECO:0000313" key="8">
    <source>
        <dbReference type="Proteomes" id="UP001564408"/>
    </source>
</evidence>
<dbReference type="Gene3D" id="2.70.98.70">
    <property type="match status" value="1"/>
</dbReference>
<evidence type="ECO:0000259" key="6">
    <source>
        <dbReference type="Pfam" id="PF07940"/>
    </source>
</evidence>
<feature type="region of interest" description="Disordered" evidence="5">
    <location>
        <begin position="45"/>
        <end position="64"/>
    </location>
</feature>
<dbReference type="InterPro" id="IPR008929">
    <property type="entry name" value="Chondroitin_lyas"/>
</dbReference>
<dbReference type="Pfam" id="PF07940">
    <property type="entry name" value="Hepar_II_III_C"/>
    <property type="match status" value="1"/>
</dbReference>
<keyword evidence="4" id="KW-0456">Lyase</keyword>
<evidence type="ECO:0000256" key="1">
    <source>
        <dbReference type="ARBA" id="ARBA00004418"/>
    </source>
</evidence>
<dbReference type="InterPro" id="IPR012480">
    <property type="entry name" value="Hepar_II_III_C"/>
</dbReference>
<feature type="domain" description="Heparinase II/III-like C-terminal" evidence="6">
    <location>
        <begin position="413"/>
        <end position="572"/>
    </location>
</feature>
<accession>A0ABV4BFQ2</accession>
<dbReference type="Gene3D" id="1.50.10.100">
    <property type="entry name" value="Chondroitin AC/alginate lyase"/>
    <property type="match status" value="1"/>
</dbReference>
<protein>
    <submittedName>
        <fullName evidence="7">Heparinase II/III-family protein</fullName>
    </submittedName>
</protein>
<gene>
    <name evidence="7" type="ORF">ABC977_08035</name>
</gene>
<dbReference type="Proteomes" id="UP001564408">
    <property type="component" value="Unassembled WGS sequence"/>
</dbReference>
<keyword evidence="3" id="KW-0574">Periplasm</keyword>
<keyword evidence="8" id="KW-1185">Reference proteome</keyword>
<name>A0ABV4BFQ2_9GAMM</name>
<evidence type="ECO:0000313" key="7">
    <source>
        <dbReference type="EMBL" id="MEY6432353.1"/>
    </source>
</evidence>
<dbReference type="SUPFAM" id="SSF48230">
    <property type="entry name" value="Chondroitin AC/alginate lyase"/>
    <property type="match status" value="1"/>
</dbReference>
<keyword evidence="2" id="KW-0732">Signal</keyword>
<evidence type="ECO:0000256" key="4">
    <source>
        <dbReference type="ARBA" id="ARBA00023239"/>
    </source>
</evidence>
<reference evidence="7 8" key="1">
    <citation type="submission" date="2024-05" db="EMBL/GenBank/DDBJ databases">
        <title>Genome Sequence and Characterization of the New Strain Purple Sulfur Bacterium of Genus Thioalkalicoccus.</title>
        <authorList>
            <person name="Bryantseva I.A."/>
            <person name="Kyndt J.A."/>
            <person name="Imhoff J.F."/>
        </authorList>
    </citation>
    <scope>NUCLEOTIDE SEQUENCE [LARGE SCALE GENOMIC DNA]</scope>
    <source>
        <strain evidence="7 8">Um2</strain>
    </source>
</reference>
<comment type="caution">
    <text evidence="7">The sequence shown here is derived from an EMBL/GenBank/DDBJ whole genome shotgun (WGS) entry which is preliminary data.</text>
</comment>
<proteinExistence type="predicted"/>
<evidence type="ECO:0000256" key="2">
    <source>
        <dbReference type="ARBA" id="ARBA00022729"/>
    </source>
</evidence>
<organism evidence="7 8">
    <name type="scientific">Thioalkalicoccus limnaeus</name>
    <dbReference type="NCBI Taxonomy" id="120681"/>
    <lineage>
        <taxon>Bacteria</taxon>
        <taxon>Pseudomonadati</taxon>
        <taxon>Pseudomonadota</taxon>
        <taxon>Gammaproteobacteria</taxon>
        <taxon>Chromatiales</taxon>
        <taxon>Chromatiaceae</taxon>
        <taxon>Thioalkalicoccus</taxon>
    </lineage>
</organism>
<dbReference type="PANTHER" id="PTHR39210">
    <property type="entry name" value="HEPARIN-SULFATE LYASE"/>
    <property type="match status" value="1"/>
</dbReference>
<dbReference type="EMBL" id="JBDKXB010000007">
    <property type="protein sequence ID" value="MEY6432353.1"/>
    <property type="molecule type" value="Genomic_DNA"/>
</dbReference>
<sequence length="640" mass="71904">MTKARTALALGLPNLARVLFYRLGVGLGLNPVRRLRAHIPDGPFFSPPAGAGQGDGQAGAPRSGTADRLPALMRRWWNRQDYFGWFQIEDPAIPHWHRNPFSGAEVPEPLRPWWQIPDFDARVGDIKTIWEASRFDWVLTFAQHASHGDPVGLERLNAWLDDWLRHNPPYLGANWKCGQEASIRVMHLAVAALILDRWRAPTARLRALVRAHLQRIAPTIQYAIAQDNNHGTSEAAALFIGGTWLDSVGDALGARWARLGRRWLENRATRLIAEDGSFSQYSVNYHRLMLDTYSLVECWRRRLDAPPFSRTLQGRLIAASRWLHLMTQPETGDAPVLGANDGARLLPLDDGDYRDHRPSVQLAMALFAEQRAYPPAPGVGEPTPGPAPSPDPGAGWNHALAWLGVPIPRIPAPRPSSAQLDGGGYCLLRRPRAFAMLRYPRFRFRPSQADALHLDLWRDGQNLLRDAGSYSYNAGDDASRYFKGTASHNTVQFDDRDQMPRLGRFLFGDWLRAEDVDPVAETDEAVTAAAGYTDGQGARHHRRVALTDTELRVEDRVSGFAERAVLRWRLRPGDWSLDGDRVRLGDECLQVTATVPIARLQLIEGFESRYYLRREPVPVLEVEVREAGRLFSAYRFAVPS</sequence>
<evidence type="ECO:0000256" key="3">
    <source>
        <dbReference type="ARBA" id="ARBA00022764"/>
    </source>
</evidence>
<comment type="subcellular location">
    <subcellularLocation>
        <location evidence="1">Periplasm</location>
    </subcellularLocation>
</comment>
<dbReference type="RefSeq" id="WP_369666735.1">
    <property type="nucleotide sequence ID" value="NZ_JBDKXB010000007.1"/>
</dbReference>
<dbReference type="PANTHER" id="PTHR39210:SF1">
    <property type="entry name" value="HEPARIN-SULFATE LYASE"/>
    <property type="match status" value="1"/>
</dbReference>
<evidence type="ECO:0000256" key="5">
    <source>
        <dbReference type="SAM" id="MobiDB-lite"/>
    </source>
</evidence>